<feature type="region of interest" description="Disordered" evidence="1">
    <location>
        <begin position="330"/>
        <end position="362"/>
    </location>
</feature>
<dbReference type="PANTHER" id="PTHR42648">
    <property type="entry name" value="TRANSPOSASE, PUTATIVE-RELATED"/>
    <property type="match status" value="1"/>
</dbReference>
<dbReference type="Pfam" id="PF25597">
    <property type="entry name" value="SH3_retrovirus"/>
    <property type="match status" value="1"/>
</dbReference>
<evidence type="ECO:0000313" key="4">
    <source>
        <dbReference type="Proteomes" id="UP001151760"/>
    </source>
</evidence>
<dbReference type="InterPro" id="IPR012337">
    <property type="entry name" value="RNaseH-like_sf"/>
</dbReference>
<dbReference type="EMBL" id="BQNB010008807">
    <property type="protein sequence ID" value="GJS54566.1"/>
    <property type="molecule type" value="Genomic_DNA"/>
</dbReference>
<dbReference type="InterPro" id="IPR025724">
    <property type="entry name" value="GAG-pre-integrase_dom"/>
</dbReference>
<dbReference type="SUPFAM" id="SSF53098">
    <property type="entry name" value="Ribonuclease H-like"/>
    <property type="match status" value="1"/>
</dbReference>
<gene>
    <name evidence="3" type="ORF">Tco_0627928</name>
</gene>
<keyword evidence="4" id="KW-1185">Reference proteome</keyword>
<protein>
    <submittedName>
        <fullName evidence="3">Ribonuclease H-like domain-containing protein</fullName>
    </submittedName>
</protein>
<dbReference type="InterPro" id="IPR036397">
    <property type="entry name" value="RNaseH_sf"/>
</dbReference>
<evidence type="ECO:0000256" key="1">
    <source>
        <dbReference type="SAM" id="MobiDB-lite"/>
    </source>
</evidence>
<dbReference type="Pfam" id="PF00665">
    <property type="entry name" value="rve"/>
    <property type="match status" value="1"/>
</dbReference>
<reference evidence="3" key="1">
    <citation type="journal article" date="2022" name="Int. J. Mol. Sci.">
        <title>Draft Genome of Tanacetum Coccineum: Genomic Comparison of Closely Related Tanacetum-Family Plants.</title>
        <authorList>
            <person name="Yamashiro T."/>
            <person name="Shiraishi A."/>
            <person name="Nakayama K."/>
            <person name="Satake H."/>
        </authorList>
    </citation>
    <scope>NUCLEOTIDE SEQUENCE</scope>
</reference>
<dbReference type="InterPro" id="IPR057670">
    <property type="entry name" value="SH3_retrovirus"/>
</dbReference>
<feature type="domain" description="Integrase catalytic" evidence="2">
    <location>
        <begin position="574"/>
        <end position="740"/>
    </location>
</feature>
<dbReference type="InterPro" id="IPR039537">
    <property type="entry name" value="Retrotran_Ty1/copia-like"/>
</dbReference>
<evidence type="ECO:0000313" key="3">
    <source>
        <dbReference type="EMBL" id="GJS54566.1"/>
    </source>
</evidence>
<dbReference type="Proteomes" id="UP001151760">
    <property type="component" value="Unassembled WGS sequence"/>
</dbReference>
<sequence length="913" mass="103367">MAYTSLRSSSSSDFEVDSCSKSCVKAYATLKEQYDSLSSDYKKSQFNLVSYKASVETRLAHYKKNEVVFEEKINVLNLEGNLRDNALVEKKEKQQKKKEISHNAATHAVESFVNSSEMLEYQEKNEQVESESLDVVTNVTDSDVKTVESKHESIDKGVFNTVESNVVRMNNLGAPIIEDWNSDDESEVESNDKVKTVRPSTEKTKFVKTVKETVEKIETPKQNKHYPRGNQRNWNNLVSQRLGSDFRMINKACFVCGSFEHLHYVCDKKVVRPVWNNSSRVNHKNFTNKMTHPHPKRSFVPQEVLTRSGKINTAGAAVNIVRPVNTVVSKPTLNRPRPMSNTFKSGHSHVTRSFNKNSSNKNSIFNKKVNTVSVNDTTARERTVVSENKEKEVNVVKDSACWSNPQQKEYKEKAVIDSGCSSGHDRNNSLCLLSMKTMMVDLFPLEMVKVEFLEKNNVLFTDTECLVLSSDFKLLDESQVLLRVPSKDNIYSVDLKSVVPTGGLTFLFAKVIIDESNIWHRRLRHINYKTMNKLVRGNLVRGLPSKIFENDHSCIACQKGKQHKSSYKTKLVNSISKPLHMLHMDLFGPTNVKSLMKKSYCLVVTDDFSRFSWVFFFATKDETSRILKTFITGIENQQDYKIKVTRCDNGTEFKNNIMNQFCEIKGIKREFSVAKRKNRTLIEAARTMLVDSKLLTTFWADVVNTACYVLNGVLIIKPHNKTTYEFIHGRPPLIDFIKPFGCPVTILNTRDHLGKFDEKADEGFFVGYFVVSKAIRVFNKSTRVVEETLNIRFLENAPNLKGNRLDCLFDVDSLTISMNYVPVVAGYQTNGIAGTKDNIVTAPKDIKVNARKKAIEVDKSGNEHINSTNSINTVSTPISTAGPSFVNTAPSSPINTVGILDSTANAFEEHLFE</sequence>
<name>A0ABQ4WNU1_9ASTR</name>
<accession>A0ABQ4WNU1</accession>
<dbReference type="InterPro" id="IPR001584">
    <property type="entry name" value="Integrase_cat-core"/>
</dbReference>
<dbReference type="PANTHER" id="PTHR42648:SF32">
    <property type="entry name" value="RIBONUCLEASE H-LIKE DOMAIN, GAG-PRE-INTEGRASE DOMAIN PROTEIN-RELATED"/>
    <property type="match status" value="1"/>
</dbReference>
<dbReference type="PROSITE" id="PS50994">
    <property type="entry name" value="INTEGRASE"/>
    <property type="match status" value="1"/>
</dbReference>
<dbReference type="Pfam" id="PF13976">
    <property type="entry name" value="gag_pre-integrs"/>
    <property type="match status" value="1"/>
</dbReference>
<comment type="caution">
    <text evidence="3">The sequence shown here is derived from an EMBL/GenBank/DDBJ whole genome shotgun (WGS) entry which is preliminary data.</text>
</comment>
<evidence type="ECO:0000259" key="2">
    <source>
        <dbReference type="PROSITE" id="PS50994"/>
    </source>
</evidence>
<feature type="compositionally biased region" description="Low complexity" evidence="1">
    <location>
        <begin position="353"/>
        <end position="362"/>
    </location>
</feature>
<proteinExistence type="predicted"/>
<reference evidence="3" key="2">
    <citation type="submission" date="2022-01" db="EMBL/GenBank/DDBJ databases">
        <authorList>
            <person name="Yamashiro T."/>
            <person name="Shiraishi A."/>
            <person name="Satake H."/>
            <person name="Nakayama K."/>
        </authorList>
    </citation>
    <scope>NUCLEOTIDE SEQUENCE</scope>
</reference>
<organism evidence="3 4">
    <name type="scientific">Tanacetum coccineum</name>
    <dbReference type="NCBI Taxonomy" id="301880"/>
    <lineage>
        <taxon>Eukaryota</taxon>
        <taxon>Viridiplantae</taxon>
        <taxon>Streptophyta</taxon>
        <taxon>Embryophyta</taxon>
        <taxon>Tracheophyta</taxon>
        <taxon>Spermatophyta</taxon>
        <taxon>Magnoliopsida</taxon>
        <taxon>eudicotyledons</taxon>
        <taxon>Gunneridae</taxon>
        <taxon>Pentapetalae</taxon>
        <taxon>asterids</taxon>
        <taxon>campanulids</taxon>
        <taxon>Asterales</taxon>
        <taxon>Asteraceae</taxon>
        <taxon>Asteroideae</taxon>
        <taxon>Anthemideae</taxon>
        <taxon>Anthemidinae</taxon>
        <taxon>Tanacetum</taxon>
    </lineage>
</organism>
<dbReference type="Gene3D" id="3.30.420.10">
    <property type="entry name" value="Ribonuclease H-like superfamily/Ribonuclease H"/>
    <property type="match status" value="1"/>
</dbReference>